<feature type="region of interest" description="Disordered" evidence="1">
    <location>
        <begin position="110"/>
        <end position="142"/>
    </location>
</feature>
<dbReference type="EMBL" id="ONZQ02000002">
    <property type="protein sequence ID" value="SPN98721.1"/>
    <property type="molecule type" value="Genomic_DNA"/>
</dbReference>
<gene>
    <name evidence="3" type="ORF">DNG_01765</name>
</gene>
<name>A0AAE8SRX7_9PEZI</name>
<sequence>MSVSPISPTGPVSSWQTPRRQVTFSENVEYYGGRDAAQAENDDTVIELGVIPKDTSAGEGERRAVEEEARSRRTICCLSRKTFVIVLVIAVFLLGALLGGVVATQIEKKAGEERSDQDATPTYADFPTMTHARPIPTTSVVP</sequence>
<feature type="transmembrane region" description="Helical" evidence="2">
    <location>
        <begin position="83"/>
        <end position="104"/>
    </location>
</feature>
<reference evidence="3" key="1">
    <citation type="submission" date="2018-03" db="EMBL/GenBank/DDBJ databases">
        <authorList>
            <person name="Guldener U."/>
        </authorList>
    </citation>
    <scope>NUCLEOTIDE SEQUENCE</scope>
</reference>
<organism evidence="3 4">
    <name type="scientific">Cephalotrichum gorgonifer</name>
    <dbReference type="NCBI Taxonomy" id="2041049"/>
    <lineage>
        <taxon>Eukaryota</taxon>
        <taxon>Fungi</taxon>
        <taxon>Dikarya</taxon>
        <taxon>Ascomycota</taxon>
        <taxon>Pezizomycotina</taxon>
        <taxon>Sordariomycetes</taxon>
        <taxon>Hypocreomycetidae</taxon>
        <taxon>Microascales</taxon>
        <taxon>Microascaceae</taxon>
        <taxon>Cephalotrichum</taxon>
    </lineage>
</organism>
<keyword evidence="2" id="KW-0812">Transmembrane</keyword>
<evidence type="ECO:0000256" key="1">
    <source>
        <dbReference type="SAM" id="MobiDB-lite"/>
    </source>
</evidence>
<protein>
    <submittedName>
        <fullName evidence="3">Uncharacterized protein</fullName>
    </submittedName>
</protein>
<evidence type="ECO:0000313" key="3">
    <source>
        <dbReference type="EMBL" id="SPN98721.1"/>
    </source>
</evidence>
<proteinExistence type="predicted"/>
<keyword evidence="4" id="KW-1185">Reference proteome</keyword>
<evidence type="ECO:0000313" key="4">
    <source>
        <dbReference type="Proteomes" id="UP001187682"/>
    </source>
</evidence>
<dbReference type="AlphaFoldDB" id="A0AAE8SRX7"/>
<keyword evidence="2" id="KW-0472">Membrane</keyword>
<dbReference type="Proteomes" id="UP001187682">
    <property type="component" value="Unassembled WGS sequence"/>
</dbReference>
<evidence type="ECO:0000256" key="2">
    <source>
        <dbReference type="SAM" id="Phobius"/>
    </source>
</evidence>
<keyword evidence="2" id="KW-1133">Transmembrane helix</keyword>
<accession>A0AAE8SRX7</accession>
<comment type="caution">
    <text evidence="3">The sequence shown here is derived from an EMBL/GenBank/DDBJ whole genome shotgun (WGS) entry which is preliminary data.</text>
</comment>